<proteinExistence type="predicted"/>
<protein>
    <submittedName>
        <fullName evidence="2">Uncharacterized protein</fullName>
    </submittedName>
</protein>
<reference evidence="2" key="2">
    <citation type="submission" date="2021-02" db="EMBL/GenBank/DDBJ databases">
        <authorList>
            <person name="Kimball J.A."/>
            <person name="Haas M.W."/>
            <person name="Macchietto M."/>
            <person name="Kono T."/>
            <person name="Duquette J."/>
            <person name="Shao M."/>
        </authorList>
    </citation>
    <scope>NUCLEOTIDE SEQUENCE</scope>
    <source>
        <tissue evidence="2">Fresh leaf tissue</tissue>
    </source>
</reference>
<dbReference type="AlphaFoldDB" id="A0A8J5RPF7"/>
<accession>A0A8J5RPF7</accession>
<comment type="caution">
    <text evidence="2">The sequence shown here is derived from an EMBL/GenBank/DDBJ whole genome shotgun (WGS) entry which is preliminary data.</text>
</comment>
<organism evidence="2 3">
    <name type="scientific">Zizania palustris</name>
    <name type="common">Northern wild rice</name>
    <dbReference type="NCBI Taxonomy" id="103762"/>
    <lineage>
        <taxon>Eukaryota</taxon>
        <taxon>Viridiplantae</taxon>
        <taxon>Streptophyta</taxon>
        <taxon>Embryophyta</taxon>
        <taxon>Tracheophyta</taxon>
        <taxon>Spermatophyta</taxon>
        <taxon>Magnoliopsida</taxon>
        <taxon>Liliopsida</taxon>
        <taxon>Poales</taxon>
        <taxon>Poaceae</taxon>
        <taxon>BOP clade</taxon>
        <taxon>Oryzoideae</taxon>
        <taxon>Oryzeae</taxon>
        <taxon>Zizaniinae</taxon>
        <taxon>Zizania</taxon>
    </lineage>
</organism>
<evidence type="ECO:0000313" key="2">
    <source>
        <dbReference type="EMBL" id="KAG8053082.1"/>
    </source>
</evidence>
<gene>
    <name evidence="2" type="ORF">GUJ93_ZPchr0001g30654</name>
</gene>
<evidence type="ECO:0000313" key="3">
    <source>
        <dbReference type="Proteomes" id="UP000729402"/>
    </source>
</evidence>
<dbReference type="Proteomes" id="UP000729402">
    <property type="component" value="Unassembled WGS sequence"/>
</dbReference>
<evidence type="ECO:0000256" key="1">
    <source>
        <dbReference type="SAM" id="MobiDB-lite"/>
    </source>
</evidence>
<reference evidence="2" key="1">
    <citation type="journal article" date="2021" name="bioRxiv">
        <title>Whole Genome Assembly and Annotation of Northern Wild Rice, Zizania palustris L., Supports a Whole Genome Duplication in the Zizania Genus.</title>
        <authorList>
            <person name="Haas M."/>
            <person name="Kono T."/>
            <person name="Macchietto M."/>
            <person name="Millas R."/>
            <person name="McGilp L."/>
            <person name="Shao M."/>
            <person name="Duquette J."/>
            <person name="Hirsch C.N."/>
            <person name="Kimball J."/>
        </authorList>
    </citation>
    <scope>NUCLEOTIDE SEQUENCE</scope>
    <source>
        <tissue evidence="2">Fresh leaf tissue</tissue>
    </source>
</reference>
<feature type="region of interest" description="Disordered" evidence="1">
    <location>
        <begin position="59"/>
        <end position="80"/>
    </location>
</feature>
<sequence>MAAYGEPREHCTSWGATAPRVTQVEAERAGEAIAAHHTLALHQAMRSVRKAARGLAHGALARANPAREQQGVRSTNGRRRPFGVQAEATFAHGHNRNTVLNSDFVP</sequence>
<keyword evidence="3" id="KW-1185">Reference proteome</keyword>
<name>A0A8J5RPF7_ZIZPA</name>
<dbReference type="EMBL" id="JAAALK010000288">
    <property type="protein sequence ID" value="KAG8053082.1"/>
    <property type="molecule type" value="Genomic_DNA"/>
</dbReference>